<comment type="subcellular location">
    <subcellularLocation>
        <location evidence="1">Secreted</location>
    </subcellularLocation>
</comment>
<dbReference type="GO" id="GO:0008200">
    <property type="term" value="F:ion channel inhibitor activity"/>
    <property type="evidence" value="ECO:0007669"/>
    <property type="project" value="InterPro"/>
</dbReference>
<accession>A0A5P8I0L7</accession>
<organism evidence="5">
    <name type="scientific">Conus magus</name>
    <name type="common">Magical cone</name>
    <dbReference type="NCBI Taxonomy" id="6492"/>
    <lineage>
        <taxon>Eukaryota</taxon>
        <taxon>Metazoa</taxon>
        <taxon>Spiralia</taxon>
        <taxon>Lophotrochozoa</taxon>
        <taxon>Mollusca</taxon>
        <taxon>Gastropoda</taxon>
        <taxon>Caenogastropoda</taxon>
        <taxon>Neogastropoda</taxon>
        <taxon>Conoidea</taxon>
        <taxon>Conidae</taxon>
        <taxon>Conus</taxon>
        <taxon>Pionoconus</taxon>
    </lineage>
</organism>
<evidence type="ECO:0000313" key="5">
    <source>
        <dbReference type="EMBL" id="QFQ61065.1"/>
    </source>
</evidence>
<keyword evidence="2" id="KW-0964">Secreted</keyword>
<keyword evidence="4" id="KW-0732">Signal</keyword>
<dbReference type="EMBL" id="MN517382">
    <property type="protein sequence ID" value="QFQ61065.1"/>
    <property type="molecule type" value="mRNA"/>
</dbReference>
<evidence type="ECO:0000256" key="4">
    <source>
        <dbReference type="SAM" id="SignalP"/>
    </source>
</evidence>
<reference evidence="5" key="1">
    <citation type="journal article" date="2019" name="Mar. Drugs">
        <title>Conotoxin diversity in the venom gland transcriptome of the Magician's Cone, Pionoconus magus.</title>
        <authorList>
            <person name="Pardos-Blas J.R."/>
            <person name="Irisarri I."/>
            <person name="Abalde S."/>
            <person name="Tenorio M.J."/>
            <person name="Zardoya R."/>
        </authorList>
    </citation>
    <scope>NUCLEOTIDE SEQUENCE</scope>
    <source>
        <tissue evidence="5">Venom gland</tissue>
    </source>
</reference>
<dbReference type="GO" id="GO:0005576">
    <property type="term" value="C:extracellular region"/>
    <property type="evidence" value="ECO:0007669"/>
    <property type="project" value="UniProtKB-SubCell"/>
</dbReference>
<dbReference type="AlphaFoldDB" id="A0A5P8I0L7"/>
<sequence length="82" mass="9217">MKLTCVLIIAVLFLTAITADDSKDKQVYRAVGLTDKMRRVRASDSCAERGAPCRNRRCCPDLICVGGHVGRRCRCPDSYYYN</sequence>
<dbReference type="InterPro" id="IPR004214">
    <property type="entry name" value="Conotoxin"/>
</dbReference>
<evidence type="ECO:0000256" key="2">
    <source>
        <dbReference type="ARBA" id="ARBA00022525"/>
    </source>
</evidence>
<protein>
    <submittedName>
        <fullName evidence="5">Conotoxin superfamily O1</fullName>
    </submittedName>
</protein>
<proteinExistence type="evidence at transcript level"/>
<feature type="signal peptide" evidence="4">
    <location>
        <begin position="1"/>
        <end position="19"/>
    </location>
</feature>
<keyword evidence="3" id="KW-1015">Disulfide bond</keyword>
<dbReference type="Pfam" id="PF02950">
    <property type="entry name" value="Conotoxin"/>
    <property type="match status" value="1"/>
</dbReference>
<evidence type="ECO:0000256" key="1">
    <source>
        <dbReference type="ARBA" id="ARBA00004613"/>
    </source>
</evidence>
<feature type="chain" id="PRO_5024350391" evidence="4">
    <location>
        <begin position="20"/>
        <end position="82"/>
    </location>
</feature>
<name>A0A5P8I0L7_CONMA</name>
<evidence type="ECO:0000256" key="3">
    <source>
        <dbReference type="ARBA" id="ARBA00023157"/>
    </source>
</evidence>